<dbReference type="Pfam" id="PF01636">
    <property type="entry name" value="APH"/>
    <property type="match status" value="1"/>
</dbReference>
<feature type="domain" description="Aminoglycoside phosphotransferase" evidence="1">
    <location>
        <begin position="70"/>
        <end position="237"/>
    </location>
</feature>
<evidence type="ECO:0000259" key="1">
    <source>
        <dbReference type="Pfam" id="PF01636"/>
    </source>
</evidence>
<dbReference type="InterPro" id="IPR002575">
    <property type="entry name" value="Aminoglycoside_PTrfase"/>
</dbReference>
<accession>A0A7W9HRR5</accession>
<comment type="caution">
    <text evidence="2">The sequence shown here is derived from an EMBL/GenBank/DDBJ whole genome shotgun (WGS) entry which is preliminary data.</text>
</comment>
<organism evidence="2 3">
    <name type="scientific">Saccharothrix ecbatanensis</name>
    <dbReference type="NCBI Taxonomy" id="1105145"/>
    <lineage>
        <taxon>Bacteria</taxon>
        <taxon>Bacillati</taxon>
        <taxon>Actinomycetota</taxon>
        <taxon>Actinomycetes</taxon>
        <taxon>Pseudonocardiales</taxon>
        <taxon>Pseudonocardiaceae</taxon>
        <taxon>Saccharothrix</taxon>
    </lineage>
</organism>
<dbReference type="InterPro" id="IPR011009">
    <property type="entry name" value="Kinase-like_dom_sf"/>
</dbReference>
<evidence type="ECO:0000313" key="2">
    <source>
        <dbReference type="EMBL" id="MBB5806754.1"/>
    </source>
</evidence>
<dbReference type="RefSeq" id="WP_184926565.1">
    <property type="nucleotide sequence ID" value="NZ_JACHMO010000001.1"/>
</dbReference>
<proteinExistence type="predicted"/>
<dbReference type="Proteomes" id="UP000552097">
    <property type="component" value="Unassembled WGS sequence"/>
</dbReference>
<sequence>MEGIGGNRLTWAQVPAEVRAAIEDGVGSAVVRAVNCAGGFSPGLASRLELADGRWVFAKAVGLSCNPHSPTMHRREAEVAAAVPGPRLLWSYDDGDWVALVFEEVVGRTPALPWVAHEWERVHAAVVGLASVEAPDWLRSVGADPDVFSGWRSLAARPLPGVDPWASERLDELAAWESEWAAAAAGTALVHGDVRADNVLLTLSGVVFVDWPQAGSGASWVDLVLLLPCLAMQGGPEPEDVWRSSPLSKGADPDAVTAVVAASAGYFVHSSLLPAPPGLPTLRAFQAAQGVPALRWLRQRVG</sequence>
<reference evidence="2 3" key="1">
    <citation type="submission" date="2020-08" db="EMBL/GenBank/DDBJ databases">
        <title>Sequencing the genomes of 1000 actinobacteria strains.</title>
        <authorList>
            <person name="Klenk H.-P."/>
        </authorList>
    </citation>
    <scope>NUCLEOTIDE SEQUENCE [LARGE SCALE GENOMIC DNA]</scope>
    <source>
        <strain evidence="2 3">DSM 45486</strain>
    </source>
</reference>
<dbReference type="Gene3D" id="3.90.1200.10">
    <property type="match status" value="1"/>
</dbReference>
<dbReference type="AlphaFoldDB" id="A0A7W9HRR5"/>
<name>A0A7W9HRR5_9PSEU</name>
<protein>
    <recommendedName>
        <fullName evidence="1">Aminoglycoside phosphotransferase domain-containing protein</fullName>
    </recommendedName>
</protein>
<keyword evidence="3" id="KW-1185">Reference proteome</keyword>
<dbReference type="SUPFAM" id="SSF56112">
    <property type="entry name" value="Protein kinase-like (PK-like)"/>
    <property type="match status" value="1"/>
</dbReference>
<dbReference type="EMBL" id="JACHMO010000001">
    <property type="protein sequence ID" value="MBB5806754.1"/>
    <property type="molecule type" value="Genomic_DNA"/>
</dbReference>
<evidence type="ECO:0000313" key="3">
    <source>
        <dbReference type="Proteomes" id="UP000552097"/>
    </source>
</evidence>
<gene>
    <name evidence="2" type="ORF">F4560_006522</name>
</gene>